<dbReference type="OMA" id="RQGNMNG"/>
<evidence type="ECO:0000313" key="9">
    <source>
        <dbReference type="Proteomes" id="UP000009046"/>
    </source>
</evidence>
<dbReference type="GO" id="GO:0034314">
    <property type="term" value="P:Arp2/3 complex-mediated actin nucleation"/>
    <property type="evidence" value="ECO:0007669"/>
    <property type="project" value="InterPro"/>
</dbReference>
<dbReference type="EnsemblMetazoa" id="PHUM137530-RA">
    <property type="protein sequence ID" value="PHUM137530-PA"/>
    <property type="gene ID" value="PHUM137530"/>
</dbReference>
<dbReference type="InParanoid" id="E0VEQ7"/>
<protein>
    <recommendedName>
        <fullName evidence="5">Actin-related protein 2/3 complex subunit 5</fullName>
    </recommendedName>
</protein>
<keyword evidence="4 5" id="KW-0206">Cytoskeleton</keyword>
<dbReference type="SUPFAM" id="SSF69103">
    <property type="entry name" value="Arp2/3 complex 16 kDa subunit ARPC5"/>
    <property type="match status" value="1"/>
</dbReference>
<dbReference type="PIRSF" id="PIRSF039096">
    <property type="entry name" value="p16-ARC"/>
    <property type="match status" value="1"/>
</dbReference>
<dbReference type="GO" id="GO:0030833">
    <property type="term" value="P:regulation of actin filament polymerization"/>
    <property type="evidence" value="ECO:0007669"/>
    <property type="project" value="InterPro"/>
</dbReference>
<dbReference type="HOGENOM" id="CLU_101888_1_1_1"/>
<dbReference type="OrthoDB" id="429520at2759"/>
<dbReference type="GeneID" id="8234355"/>
<dbReference type="EMBL" id="AAZO01001585">
    <property type="status" value="NOT_ANNOTATED_CDS"/>
    <property type="molecule type" value="Genomic_DNA"/>
</dbReference>
<feature type="compositionally biased region" description="Basic and acidic residues" evidence="6">
    <location>
        <begin position="17"/>
        <end position="26"/>
    </location>
</feature>
<dbReference type="AlphaFoldDB" id="E0VEQ7"/>
<dbReference type="InterPro" id="IPR006789">
    <property type="entry name" value="ARPC5"/>
</dbReference>
<evidence type="ECO:0000256" key="4">
    <source>
        <dbReference type="ARBA" id="ARBA00023212"/>
    </source>
</evidence>
<reference evidence="8" key="3">
    <citation type="submission" date="2020-05" db="UniProtKB">
        <authorList>
            <consortium name="EnsemblMetazoa"/>
        </authorList>
    </citation>
    <scope>IDENTIFICATION</scope>
    <source>
        <strain evidence="8">USDA</strain>
    </source>
</reference>
<dbReference type="Pfam" id="PF04699">
    <property type="entry name" value="P16-Arc"/>
    <property type="match status" value="1"/>
</dbReference>
<dbReference type="VEuPathDB" id="VectorBase:PHUM137530"/>
<reference evidence="7" key="1">
    <citation type="submission" date="2007-04" db="EMBL/GenBank/DDBJ databases">
        <title>Annotation of Pediculus humanus corporis strain USDA.</title>
        <authorList>
            <person name="Kirkness E."/>
            <person name="Hannick L."/>
            <person name="Hass B."/>
            <person name="Bruggner R."/>
            <person name="Lawson D."/>
            <person name="Bidwell S."/>
            <person name="Joardar V."/>
            <person name="Caler E."/>
            <person name="Walenz B."/>
            <person name="Inman J."/>
            <person name="Schobel S."/>
            <person name="Galinsky K."/>
            <person name="Amedeo P."/>
            <person name="Strausberg R."/>
        </authorList>
    </citation>
    <scope>NUCLEOTIDE SEQUENCE</scope>
    <source>
        <strain evidence="7">USDA</strain>
    </source>
</reference>
<dbReference type="eggNOG" id="KOG3380">
    <property type="taxonomic scope" value="Eukaryota"/>
</dbReference>
<keyword evidence="9" id="KW-1185">Reference proteome</keyword>
<evidence type="ECO:0000256" key="5">
    <source>
        <dbReference type="RuleBase" id="RU004301"/>
    </source>
</evidence>
<dbReference type="InterPro" id="IPR036743">
    <property type="entry name" value="ARPC5_sf"/>
</dbReference>
<dbReference type="KEGG" id="phu:Phum_PHUM137530"/>
<dbReference type="CTD" id="8234355"/>
<evidence type="ECO:0000256" key="3">
    <source>
        <dbReference type="ARBA" id="ARBA00022490"/>
    </source>
</evidence>
<reference evidence="7" key="2">
    <citation type="submission" date="2007-04" db="EMBL/GenBank/DDBJ databases">
        <title>The genome of the human body louse.</title>
        <authorList>
            <consortium name="The Human Body Louse Genome Consortium"/>
            <person name="Kirkness E."/>
            <person name="Walenz B."/>
            <person name="Hass B."/>
            <person name="Bruggner R."/>
            <person name="Strausberg R."/>
        </authorList>
    </citation>
    <scope>NUCLEOTIDE SEQUENCE</scope>
    <source>
        <strain evidence="7">USDA</strain>
    </source>
</reference>
<sequence length="167" mass="18831">MAKNTLSSAFRKIDVDQYNEDNFKEDDQNEMQSSPVGPDECEVTQMISQGKYFEALRTVLSNAPLGSKSQQIKENAFNITLKVLMSIKASQMDEIISLLDTDLLDILMKYVYRGFEIPSEGSSGHLLVWHEKVFAAAGVGSIVRVLTDSKRFQLVPEDSSLCVMWLW</sequence>
<proteinExistence type="inferred from homology"/>
<dbReference type="GO" id="GO:0005885">
    <property type="term" value="C:Arp2/3 protein complex"/>
    <property type="evidence" value="ECO:0007669"/>
    <property type="project" value="InterPro"/>
</dbReference>
<keyword evidence="3" id="KW-0963">Cytoplasm</keyword>
<accession>E0VEQ7</accession>
<comment type="similarity">
    <text evidence="2 5">Belongs to the ARPC5 family.</text>
</comment>
<evidence type="ECO:0000256" key="2">
    <source>
        <dbReference type="ARBA" id="ARBA00006084"/>
    </source>
</evidence>
<dbReference type="Proteomes" id="UP000009046">
    <property type="component" value="Unassembled WGS sequence"/>
</dbReference>
<dbReference type="RefSeq" id="XP_002424601.1">
    <property type="nucleotide sequence ID" value="XM_002424556.1"/>
</dbReference>
<comment type="function">
    <text evidence="5">Functions as component of the Arp2/3 complex which is involved in regulation of actin polymerization and together with an activating nucleation-promoting factor (NPF) mediates the formation of branched actin networks. Arp2/3 complex plays a critical role in the control of cell morphogenesis via the modulation of cell polarity development.</text>
</comment>
<evidence type="ECO:0000256" key="1">
    <source>
        <dbReference type="ARBA" id="ARBA00004245"/>
    </source>
</evidence>
<dbReference type="EMBL" id="DS235093">
    <property type="protein sequence ID" value="EEB11863.1"/>
    <property type="molecule type" value="Genomic_DNA"/>
</dbReference>
<comment type="subcellular location">
    <subcellularLocation>
        <location evidence="1">Cytoplasm</location>
        <location evidence="1">Cytoskeleton</location>
    </subcellularLocation>
</comment>
<dbReference type="FunCoup" id="E0VEQ7">
    <property type="interactions" value="919"/>
</dbReference>
<evidence type="ECO:0000313" key="7">
    <source>
        <dbReference type="EMBL" id="EEB11863.1"/>
    </source>
</evidence>
<dbReference type="FunFam" id="1.25.40.190:FF:000004">
    <property type="entry name" value="Actin-related protein 2/3 complex subunit 5"/>
    <property type="match status" value="1"/>
</dbReference>
<evidence type="ECO:0000256" key="6">
    <source>
        <dbReference type="SAM" id="MobiDB-lite"/>
    </source>
</evidence>
<feature type="region of interest" description="Disordered" evidence="6">
    <location>
        <begin position="17"/>
        <end position="37"/>
    </location>
</feature>
<gene>
    <name evidence="8" type="primary">8234355</name>
    <name evidence="7" type="ORF">Phum_PHUM137530</name>
</gene>
<dbReference type="PANTHER" id="PTHR12644">
    <property type="entry name" value="ARP2/3 COMPLEX 16 KD SUBUNIT P16-ARC"/>
    <property type="match status" value="1"/>
</dbReference>
<organism>
    <name type="scientific">Pediculus humanus subsp. corporis</name>
    <name type="common">Body louse</name>
    <dbReference type="NCBI Taxonomy" id="121224"/>
    <lineage>
        <taxon>Eukaryota</taxon>
        <taxon>Metazoa</taxon>
        <taxon>Ecdysozoa</taxon>
        <taxon>Arthropoda</taxon>
        <taxon>Hexapoda</taxon>
        <taxon>Insecta</taxon>
        <taxon>Pterygota</taxon>
        <taxon>Neoptera</taxon>
        <taxon>Paraneoptera</taxon>
        <taxon>Psocodea</taxon>
        <taxon>Troctomorpha</taxon>
        <taxon>Phthiraptera</taxon>
        <taxon>Anoplura</taxon>
        <taxon>Pediculidae</taxon>
        <taxon>Pediculus</taxon>
    </lineage>
</organism>
<dbReference type="STRING" id="121224.E0VEQ7"/>
<name>E0VEQ7_PEDHC</name>
<dbReference type="Gene3D" id="1.25.40.190">
    <property type="entry name" value="Actin-related protein 2/3 complex subunit 5"/>
    <property type="match status" value="1"/>
</dbReference>
<evidence type="ECO:0000313" key="8">
    <source>
        <dbReference type="EnsemblMetazoa" id="PHUM137530-PA"/>
    </source>
</evidence>